<gene>
    <name evidence="19" type="primary">narQ</name>
    <name evidence="19" type="ORF">JJB97_09195</name>
</gene>
<keyword evidence="9 14" id="KW-0418">Kinase</keyword>
<dbReference type="NCBIfam" id="NF008184">
    <property type="entry name" value="PRK10935.1"/>
    <property type="match status" value="1"/>
</dbReference>
<dbReference type="EC" id="2.7.13.3" evidence="14"/>
<dbReference type="InterPro" id="IPR003660">
    <property type="entry name" value="HAMP_dom"/>
</dbReference>
<evidence type="ECO:0000256" key="15">
    <source>
        <dbReference type="SAM" id="Coils"/>
    </source>
</evidence>
<feature type="domain" description="Histidine kinase" evidence="17">
    <location>
        <begin position="363"/>
        <end position="558"/>
    </location>
</feature>
<name>A0A8K0XXA9_9ENTR</name>
<keyword evidence="6 14" id="KW-0808">Transferase</keyword>
<dbReference type="PIRSF" id="PIRSF003167">
    <property type="entry name" value="STHK_NarX/NarQ"/>
    <property type="match status" value="1"/>
</dbReference>
<evidence type="ECO:0000256" key="7">
    <source>
        <dbReference type="ARBA" id="ARBA00022692"/>
    </source>
</evidence>
<dbReference type="InterPro" id="IPR050482">
    <property type="entry name" value="Sensor_HK_TwoCompSys"/>
</dbReference>
<evidence type="ECO:0000256" key="4">
    <source>
        <dbReference type="ARBA" id="ARBA00022519"/>
    </source>
</evidence>
<keyword evidence="15" id="KW-0175">Coiled coil</keyword>
<dbReference type="InterPro" id="IPR005467">
    <property type="entry name" value="His_kinase_dom"/>
</dbReference>
<evidence type="ECO:0000256" key="6">
    <source>
        <dbReference type="ARBA" id="ARBA00022679"/>
    </source>
</evidence>
<dbReference type="InterPro" id="IPR016380">
    <property type="entry name" value="Sig_transdc_His_kin_NarX/NarQ"/>
</dbReference>
<dbReference type="InterPro" id="IPR036890">
    <property type="entry name" value="HATPase_C_sf"/>
</dbReference>
<evidence type="ECO:0000259" key="18">
    <source>
        <dbReference type="PROSITE" id="PS50885"/>
    </source>
</evidence>
<evidence type="ECO:0000256" key="9">
    <source>
        <dbReference type="ARBA" id="ARBA00022777"/>
    </source>
</evidence>
<keyword evidence="13 14" id="KW-0472">Membrane</keyword>
<dbReference type="Proteomes" id="UP000659047">
    <property type="component" value="Unassembled WGS sequence"/>
</dbReference>
<dbReference type="GO" id="GO:0005524">
    <property type="term" value="F:ATP binding"/>
    <property type="evidence" value="ECO:0007669"/>
    <property type="project" value="UniProtKB-UniRule"/>
</dbReference>
<evidence type="ECO:0000313" key="19">
    <source>
        <dbReference type="EMBL" id="MBK4715503.1"/>
    </source>
</evidence>
<keyword evidence="20" id="KW-1185">Reference proteome</keyword>
<dbReference type="CDD" id="cd06225">
    <property type="entry name" value="HAMP"/>
    <property type="match status" value="1"/>
</dbReference>
<keyword evidence="4 14" id="KW-0997">Cell inner membrane</keyword>
<evidence type="ECO:0000256" key="10">
    <source>
        <dbReference type="ARBA" id="ARBA00022840"/>
    </source>
</evidence>
<dbReference type="GO" id="GO:0000155">
    <property type="term" value="F:phosphorelay sensor kinase activity"/>
    <property type="evidence" value="ECO:0007669"/>
    <property type="project" value="UniProtKB-UniRule"/>
</dbReference>
<evidence type="ECO:0000256" key="3">
    <source>
        <dbReference type="ARBA" id="ARBA00022475"/>
    </source>
</evidence>
<evidence type="ECO:0000256" key="16">
    <source>
        <dbReference type="SAM" id="Phobius"/>
    </source>
</evidence>
<dbReference type="SMART" id="SM00304">
    <property type="entry name" value="HAMP"/>
    <property type="match status" value="1"/>
</dbReference>
<dbReference type="EMBL" id="JAEPBH010000020">
    <property type="protein sequence ID" value="MBK4715503.1"/>
    <property type="molecule type" value="Genomic_DNA"/>
</dbReference>
<dbReference type="InterPro" id="IPR029095">
    <property type="entry name" value="NarX-like_N"/>
</dbReference>
<dbReference type="CDD" id="cd16917">
    <property type="entry name" value="HATPase_UhpB-NarQ-NarX-like"/>
    <property type="match status" value="1"/>
</dbReference>
<protein>
    <recommendedName>
        <fullName evidence="14">Sensor protein</fullName>
        <ecNumber evidence="14">2.7.13.3</ecNumber>
    </recommendedName>
</protein>
<comment type="subcellular location">
    <subcellularLocation>
        <location evidence="2">Cell inner membrane</location>
        <topology evidence="2">Multi-pass membrane protein</topology>
    </subcellularLocation>
</comment>
<dbReference type="Pfam" id="PF07730">
    <property type="entry name" value="HisKA_3"/>
    <property type="match status" value="1"/>
</dbReference>
<dbReference type="SUPFAM" id="SSF55874">
    <property type="entry name" value="ATPase domain of HSP90 chaperone/DNA topoisomerase II/histidine kinase"/>
    <property type="match status" value="1"/>
</dbReference>
<dbReference type="PANTHER" id="PTHR24421">
    <property type="entry name" value="NITRATE/NITRITE SENSOR PROTEIN NARX-RELATED"/>
    <property type="match status" value="1"/>
</dbReference>
<evidence type="ECO:0000256" key="8">
    <source>
        <dbReference type="ARBA" id="ARBA00022741"/>
    </source>
</evidence>
<comment type="caution">
    <text evidence="19">The sequence shown here is derived from an EMBL/GenBank/DDBJ whole genome shotgun (WGS) entry which is preliminary data.</text>
</comment>
<evidence type="ECO:0000256" key="13">
    <source>
        <dbReference type="ARBA" id="ARBA00023136"/>
    </source>
</evidence>
<dbReference type="CDD" id="cd22899">
    <property type="entry name" value="NarQ_sensor"/>
    <property type="match status" value="1"/>
</dbReference>
<keyword evidence="12 14" id="KW-0902">Two-component regulatory system</keyword>
<evidence type="ECO:0000256" key="12">
    <source>
        <dbReference type="ARBA" id="ARBA00023012"/>
    </source>
</evidence>
<dbReference type="Gene3D" id="1.20.120.960">
    <property type="entry name" value="Histidine kinase NarX, sensor domain"/>
    <property type="match status" value="1"/>
</dbReference>
<dbReference type="GO" id="GO:0046983">
    <property type="term" value="F:protein dimerization activity"/>
    <property type="evidence" value="ECO:0007669"/>
    <property type="project" value="UniProtKB-UniRule"/>
</dbReference>
<feature type="coiled-coil region" evidence="15">
    <location>
        <begin position="218"/>
        <end position="245"/>
    </location>
</feature>
<sequence length="579" mass="64878">MMVKRPVSTSLARAFFYIVLLSLLTTGMALSMLASSMRDAEAINLAGSLRMQSWRLGYDLQGKRDSLTRHRAQYEKTLRAPLLSAPGWLAPQSVRERYATLYQAWQEMDARLARGDLGWYQKNIDDYVAQIDLFVLALQHHAESKMALVVAVSAMGFFAIFTLVFFTLRRIRRQVVEPLNALVAASQQVERGVFTPPELNAHLPNELGLLGHTFTRMAGELRKLYQSLEANVQQKTQSLKEANRRLEVLYNCSQALSASTLNRRSFERILTILRQDTQLTAVEMRTNDNWLLQDGMPDASASWSSTPVLLLDNVLGELRWQSQAAAPSNQLMESVANMLGRAIGFNQVQKHRQQLLLMEERATIARELHDSLAQALSYLRIQLTLLRRALPEENHDAHGIINDFSQALNDAYRQLRELLSTFRLTLQQANFTAALKETLVPLRARSAARITLESSLPDQTLDAQRQIHLLQIIREAVLNAIRHADARTIAVRCFSPTPGVHEAEIVDDGCGIASPEEPEGHYGLNIMQERAERLGGVLTISRPPQGGTRICVRFCAAADTKADNDAYNDNTSNLPGSTI</sequence>
<dbReference type="InterPro" id="IPR042295">
    <property type="entry name" value="NarX-like_N_sf"/>
</dbReference>
<dbReference type="PANTHER" id="PTHR24421:SF10">
    <property type="entry name" value="NITRATE_NITRITE SENSOR PROTEIN NARQ"/>
    <property type="match status" value="1"/>
</dbReference>
<dbReference type="Pfam" id="PF13675">
    <property type="entry name" value="PilJ"/>
    <property type="match status" value="1"/>
</dbReference>
<dbReference type="Pfam" id="PF00672">
    <property type="entry name" value="HAMP"/>
    <property type="match status" value="1"/>
</dbReference>
<dbReference type="Gene3D" id="3.30.565.10">
    <property type="entry name" value="Histidine kinase-like ATPase, C-terminal domain"/>
    <property type="match status" value="1"/>
</dbReference>
<evidence type="ECO:0000256" key="14">
    <source>
        <dbReference type="PIRNR" id="PIRNR003167"/>
    </source>
</evidence>
<keyword evidence="10 14" id="KW-0067">ATP-binding</keyword>
<dbReference type="AlphaFoldDB" id="A0A8K0XXA9"/>
<evidence type="ECO:0000256" key="2">
    <source>
        <dbReference type="ARBA" id="ARBA00004429"/>
    </source>
</evidence>
<proteinExistence type="predicted"/>
<evidence type="ECO:0000256" key="11">
    <source>
        <dbReference type="ARBA" id="ARBA00022989"/>
    </source>
</evidence>
<keyword evidence="3 14" id="KW-1003">Cell membrane</keyword>
<dbReference type="Pfam" id="PF02518">
    <property type="entry name" value="HATPase_c"/>
    <property type="match status" value="1"/>
</dbReference>
<feature type="transmembrane region" description="Helical" evidence="16">
    <location>
        <begin position="146"/>
        <end position="168"/>
    </location>
</feature>
<organism evidence="19 20">
    <name type="scientific">Tenebrionibacter intestinalis</name>
    <dbReference type="NCBI Taxonomy" id="2799638"/>
    <lineage>
        <taxon>Bacteria</taxon>
        <taxon>Pseudomonadati</taxon>
        <taxon>Pseudomonadota</taxon>
        <taxon>Gammaproteobacteria</taxon>
        <taxon>Enterobacterales</taxon>
        <taxon>Enterobacteriaceae</taxon>
        <taxon>Tenebrionibacter/Tenebrionicola group</taxon>
        <taxon>Tenebrionibacter</taxon>
    </lineage>
</organism>
<accession>A0A8K0XXA9</accession>
<dbReference type="SMART" id="SM00387">
    <property type="entry name" value="HATPase_c"/>
    <property type="match status" value="1"/>
</dbReference>
<keyword evidence="7 16" id="KW-0812">Transmembrane</keyword>
<dbReference type="GO" id="GO:0005886">
    <property type="term" value="C:plasma membrane"/>
    <property type="evidence" value="ECO:0007669"/>
    <property type="project" value="UniProtKB-SubCell"/>
</dbReference>
<evidence type="ECO:0000259" key="17">
    <source>
        <dbReference type="PROSITE" id="PS50109"/>
    </source>
</evidence>
<dbReference type="PROSITE" id="PS50885">
    <property type="entry name" value="HAMP"/>
    <property type="match status" value="1"/>
</dbReference>
<dbReference type="Gene3D" id="6.10.340.10">
    <property type="match status" value="1"/>
</dbReference>
<evidence type="ECO:0000256" key="5">
    <source>
        <dbReference type="ARBA" id="ARBA00022553"/>
    </source>
</evidence>
<dbReference type="Gene3D" id="1.20.5.1930">
    <property type="match status" value="1"/>
</dbReference>
<comment type="catalytic activity">
    <reaction evidence="1 14">
        <text>ATP + protein L-histidine = ADP + protein N-phospho-L-histidine.</text>
        <dbReference type="EC" id="2.7.13.3"/>
    </reaction>
</comment>
<feature type="domain" description="HAMP" evidence="18">
    <location>
        <begin position="173"/>
        <end position="226"/>
    </location>
</feature>
<keyword evidence="11 16" id="KW-1133">Transmembrane helix</keyword>
<evidence type="ECO:0000256" key="1">
    <source>
        <dbReference type="ARBA" id="ARBA00000085"/>
    </source>
</evidence>
<dbReference type="InterPro" id="IPR003594">
    <property type="entry name" value="HATPase_dom"/>
</dbReference>
<reference evidence="19" key="1">
    <citation type="submission" date="2021-01" db="EMBL/GenBank/DDBJ databases">
        <title>Intestinitalea alba gen. nov., sp. nov., a novel genus of the family Enterobacteriaceae, isolated from the gut of the plastic-eating mealworm Tenebrio molitor L.</title>
        <authorList>
            <person name="Yang Y."/>
        </authorList>
    </citation>
    <scope>NUCLEOTIDE SEQUENCE</scope>
    <source>
        <strain evidence="19">BIT-L3</strain>
    </source>
</reference>
<keyword evidence="5" id="KW-0597">Phosphoprotein</keyword>
<keyword evidence="8 14" id="KW-0547">Nucleotide-binding</keyword>
<dbReference type="InterPro" id="IPR011712">
    <property type="entry name" value="Sig_transdc_His_kin_sub3_dim/P"/>
</dbReference>
<evidence type="ECO:0000313" key="20">
    <source>
        <dbReference type="Proteomes" id="UP000659047"/>
    </source>
</evidence>
<dbReference type="PROSITE" id="PS50109">
    <property type="entry name" value="HIS_KIN"/>
    <property type="match status" value="1"/>
</dbReference>